<protein>
    <submittedName>
        <fullName evidence="2">Uncharacterized protein</fullName>
    </submittedName>
</protein>
<proteinExistence type="predicted"/>
<organism evidence="2 3">
    <name type="scientific">Dorcoceras hygrometricum</name>
    <dbReference type="NCBI Taxonomy" id="472368"/>
    <lineage>
        <taxon>Eukaryota</taxon>
        <taxon>Viridiplantae</taxon>
        <taxon>Streptophyta</taxon>
        <taxon>Embryophyta</taxon>
        <taxon>Tracheophyta</taxon>
        <taxon>Spermatophyta</taxon>
        <taxon>Magnoliopsida</taxon>
        <taxon>eudicotyledons</taxon>
        <taxon>Gunneridae</taxon>
        <taxon>Pentapetalae</taxon>
        <taxon>asterids</taxon>
        <taxon>lamiids</taxon>
        <taxon>Lamiales</taxon>
        <taxon>Gesneriaceae</taxon>
        <taxon>Didymocarpoideae</taxon>
        <taxon>Trichosporeae</taxon>
        <taxon>Loxocarpinae</taxon>
        <taxon>Dorcoceras</taxon>
    </lineage>
</organism>
<evidence type="ECO:0000313" key="2">
    <source>
        <dbReference type="EMBL" id="KZV48404.1"/>
    </source>
</evidence>
<dbReference type="EMBL" id="KQ993866">
    <property type="protein sequence ID" value="KZV48404.1"/>
    <property type="molecule type" value="Genomic_DNA"/>
</dbReference>
<accession>A0A2Z7CUQ9</accession>
<feature type="region of interest" description="Disordered" evidence="1">
    <location>
        <begin position="1"/>
        <end position="34"/>
    </location>
</feature>
<gene>
    <name evidence="2" type="ORF">F511_28482</name>
</gene>
<reference evidence="2 3" key="1">
    <citation type="journal article" date="2015" name="Proc. Natl. Acad. Sci. U.S.A.">
        <title>The resurrection genome of Boea hygrometrica: A blueprint for survival of dehydration.</title>
        <authorList>
            <person name="Xiao L."/>
            <person name="Yang G."/>
            <person name="Zhang L."/>
            <person name="Yang X."/>
            <person name="Zhao S."/>
            <person name="Ji Z."/>
            <person name="Zhou Q."/>
            <person name="Hu M."/>
            <person name="Wang Y."/>
            <person name="Chen M."/>
            <person name="Xu Y."/>
            <person name="Jin H."/>
            <person name="Xiao X."/>
            <person name="Hu G."/>
            <person name="Bao F."/>
            <person name="Hu Y."/>
            <person name="Wan P."/>
            <person name="Li L."/>
            <person name="Deng X."/>
            <person name="Kuang T."/>
            <person name="Xiang C."/>
            <person name="Zhu J.K."/>
            <person name="Oliver M.J."/>
            <person name="He Y."/>
        </authorList>
    </citation>
    <scope>NUCLEOTIDE SEQUENCE [LARGE SCALE GENOMIC DNA]</scope>
    <source>
        <strain evidence="3">cv. XS01</strain>
    </source>
</reference>
<dbReference type="AlphaFoldDB" id="A0A2Z7CUQ9"/>
<evidence type="ECO:0000256" key="1">
    <source>
        <dbReference type="SAM" id="MobiDB-lite"/>
    </source>
</evidence>
<evidence type="ECO:0000313" key="3">
    <source>
        <dbReference type="Proteomes" id="UP000250235"/>
    </source>
</evidence>
<name>A0A2Z7CUQ9_9LAMI</name>
<dbReference type="Proteomes" id="UP000250235">
    <property type="component" value="Unassembled WGS sequence"/>
</dbReference>
<keyword evidence="3" id="KW-1185">Reference proteome</keyword>
<sequence>MVAEENKSAWADSDSEESSSETSSSSESEDEVQCLMADDTDEEVKAEKESCTIKSELVSSSDMQAALSKLATENEELKSRSQEMLYENQRLDGIIRSWTRSSAFLDKLHGSMKPNGYKSGLGYDGKDSIATLRFGVARATSSKDLCNSLTLISRWFERPADGSSADLRYATSFGLVAATPF</sequence>